<dbReference type="Pfam" id="PF07885">
    <property type="entry name" value="Ion_trans_2"/>
    <property type="match status" value="1"/>
</dbReference>
<feature type="transmembrane region" description="Helical" evidence="1">
    <location>
        <begin position="121"/>
        <end position="140"/>
    </location>
</feature>
<keyword evidence="1" id="KW-0812">Transmembrane</keyword>
<accession>A0A9X2L5J5</accession>
<dbReference type="SUPFAM" id="SSF81324">
    <property type="entry name" value="Voltage-gated potassium channels"/>
    <property type="match status" value="1"/>
</dbReference>
<keyword evidence="4" id="KW-1185">Reference proteome</keyword>
<dbReference type="AlphaFoldDB" id="A0A9X2L5J5"/>
<reference evidence="3" key="1">
    <citation type="submission" date="2022-06" db="EMBL/GenBank/DDBJ databases">
        <title>Gracilimonas sp. CAU 1638 isolated from sea sediment.</title>
        <authorList>
            <person name="Kim W."/>
        </authorList>
    </citation>
    <scope>NUCLEOTIDE SEQUENCE</scope>
    <source>
        <strain evidence="3">CAU 1638</strain>
    </source>
</reference>
<feature type="transmembrane region" description="Helical" evidence="1">
    <location>
        <begin position="41"/>
        <end position="60"/>
    </location>
</feature>
<evidence type="ECO:0000313" key="3">
    <source>
        <dbReference type="EMBL" id="MCP9292727.1"/>
    </source>
</evidence>
<feature type="transmembrane region" description="Helical" evidence="1">
    <location>
        <begin position="80"/>
        <end position="100"/>
    </location>
</feature>
<dbReference type="RefSeq" id="WP_255135625.1">
    <property type="nucleotide sequence ID" value="NZ_JANDBC010000003.1"/>
</dbReference>
<keyword evidence="3" id="KW-0407">Ion channel</keyword>
<keyword evidence="3" id="KW-0406">Ion transport</keyword>
<evidence type="ECO:0000313" key="4">
    <source>
        <dbReference type="Proteomes" id="UP001139125"/>
    </source>
</evidence>
<dbReference type="Proteomes" id="UP001139125">
    <property type="component" value="Unassembled WGS sequence"/>
</dbReference>
<dbReference type="InterPro" id="IPR013099">
    <property type="entry name" value="K_chnl_dom"/>
</dbReference>
<dbReference type="EMBL" id="JANDBC010000003">
    <property type="protein sequence ID" value="MCP9292727.1"/>
    <property type="molecule type" value="Genomic_DNA"/>
</dbReference>
<evidence type="ECO:0000256" key="1">
    <source>
        <dbReference type="SAM" id="Phobius"/>
    </source>
</evidence>
<keyword evidence="1" id="KW-0472">Membrane</keyword>
<feature type="domain" description="Potassium channel" evidence="2">
    <location>
        <begin position="119"/>
        <end position="171"/>
    </location>
</feature>
<name>A0A9X2L5J5_9BACT</name>
<organism evidence="3 4">
    <name type="scientific">Gracilimonas sediminicola</name>
    <dbReference type="NCBI Taxonomy" id="2952158"/>
    <lineage>
        <taxon>Bacteria</taxon>
        <taxon>Pseudomonadati</taxon>
        <taxon>Balneolota</taxon>
        <taxon>Balneolia</taxon>
        <taxon>Balneolales</taxon>
        <taxon>Balneolaceae</taxon>
        <taxon>Gracilimonas</taxon>
    </lineage>
</organism>
<comment type="caution">
    <text evidence="3">The sequence shown here is derived from an EMBL/GenBank/DDBJ whole genome shotgun (WGS) entry which is preliminary data.</text>
</comment>
<protein>
    <submittedName>
        <fullName evidence="3">Potassium channel family protein</fullName>
    </submittedName>
</protein>
<keyword evidence="3" id="KW-0813">Transport</keyword>
<evidence type="ECO:0000259" key="2">
    <source>
        <dbReference type="Pfam" id="PF07885"/>
    </source>
</evidence>
<dbReference type="Gene3D" id="1.10.287.70">
    <property type="match status" value="1"/>
</dbReference>
<proteinExistence type="predicted"/>
<feature type="transmembrane region" description="Helical" evidence="1">
    <location>
        <begin position="146"/>
        <end position="167"/>
    </location>
</feature>
<dbReference type="GO" id="GO:0034220">
    <property type="term" value="P:monoatomic ion transmembrane transport"/>
    <property type="evidence" value="ECO:0007669"/>
    <property type="project" value="UniProtKB-KW"/>
</dbReference>
<gene>
    <name evidence="3" type="ORF">NM125_14150</name>
</gene>
<sequence length="182" mass="20889">MKKFAKYFSEHIEAIVALGFVVWGFSYILGQEVELQDWYSFVLPILILMFCIYKSFYYVLYLKERIGLHYVSEKNFPKTVFATVLTLLSISVSFAVDYLLIDHFGENSFTGYTGTSIFSKIFDFVYFSVMTLTTLGYSGVEPTSYWAKSIAGIQVLTSFSIVVFLLANMGEIKPFKEEIDED</sequence>
<keyword evidence="1" id="KW-1133">Transmembrane helix</keyword>
<feature type="transmembrane region" description="Helical" evidence="1">
    <location>
        <begin position="12"/>
        <end position="29"/>
    </location>
</feature>